<evidence type="ECO:0000313" key="2">
    <source>
        <dbReference type="Proteomes" id="UP001447516"/>
    </source>
</evidence>
<gene>
    <name evidence="1" type="ORF">AAH991_31395</name>
</gene>
<dbReference type="Proteomes" id="UP001447516">
    <property type="component" value="Unassembled WGS sequence"/>
</dbReference>
<name>A0ABV0AWJ6_9ACTN</name>
<evidence type="ECO:0008006" key="3">
    <source>
        <dbReference type="Google" id="ProtNLM"/>
    </source>
</evidence>
<proteinExistence type="predicted"/>
<accession>A0ABV0AWJ6</accession>
<protein>
    <recommendedName>
        <fullName evidence="3">DUF4365 domain-containing protein</fullName>
    </recommendedName>
</protein>
<evidence type="ECO:0000313" key="1">
    <source>
        <dbReference type="EMBL" id="MEN3539650.1"/>
    </source>
</evidence>
<reference evidence="1 2" key="1">
    <citation type="submission" date="2024-05" db="EMBL/GenBank/DDBJ databases">
        <title>Microbispora sp.ZYX-F-249.</title>
        <authorList>
            <person name="Xie H."/>
        </authorList>
    </citation>
    <scope>NUCLEOTIDE SEQUENCE [LARGE SCALE GENOMIC DNA]</scope>
    <source>
        <strain evidence="1 2">ZYX-F-249</strain>
    </source>
</reference>
<comment type="caution">
    <text evidence="1">The sequence shown here is derived from an EMBL/GenBank/DDBJ whole genome shotgun (WGS) entry which is preliminary data.</text>
</comment>
<keyword evidence="2" id="KW-1185">Reference proteome</keyword>
<organism evidence="1 2">
    <name type="scientific">Microbispora maris</name>
    <dbReference type="NCBI Taxonomy" id="3144104"/>
    <lineage>
        <taxon>Bacteria</taxon>
        <taxon>Bacillati</taxon>
        <taxon>Actinomycetota</taxon>
        <taxon>Actinomycetes</taxon>
        <taxon>Streptosporangiales</taxon>
        <taxon>Streptosporangiaceae</taxon>
        <taxon>Microbispora</taxon>
    </lineage>
</organism>
<dbReference type="EMBL" id="JBDJAW010000036">
    <property type="protein sequence ID" value="MEN3539650.1"/>
    <property type="molecule type" value="Genomic_DNA"/>
</dbReference>
<sequence>MSENEIESILNWLNRSGYPLEMRAARQLYLAQAETSVSVRYRDPIERTYREVDIVATWNIEASEGNGKRTKAKVTFVIECKSTGIPWVMFAYDRESNLEENYDESLVIHDLPNNLGEFETLSAAHAAYERLSLFSRFRHLGYAIAEKRDPEKGKGGRDAAYDGSRQAASAALGLLQATADVPHIFVPILLTNSPLYICSLDSDAALQITQTDSCAVMVDLDESLGSPVCVAQSDVLPALIQDVRQAISSYEGNIGVLTEAWEPKALSDFKPPSVSGRTTPPLIYVRRLIEAVNDVLDERREEKELHEVAGDEATPRDE</sequence>
<dbReference type="RefSeq" id="WP_346229539.1">
    <property type="nucleotide sequence ID" value="NZ_JBDJAW010000036.1"/>
</dbReference>